<name>R7S7H5_TRAVS</name>
<sequence length="1318" mass="147049">MSESGDPNAPKKSKSQLAVRPVPRGGAAQRAAEQAGPAPGGGTQSAGPRGSSSDGRSASASSSGVQQVPPEGEGMRGRGASECADADEVVPEHEEREVIQAAQPPKTKGARSKSATKNIPEDARGDEDANADDNDEIQEVAPPKNSAGKAAADKQPAKASTGKSQATIQLVRHKDSDAADDGESEMDVDEEPPKPALRGKGKVSLKVKPKPKATSEKPKRTRQKKADADADDNDADEDAPAPSLKATDVKVNLKGTNDSEAKIKANVERNSKLAKKAFLGFGFMSFADGQPVRFKFQDVNKRGVVPGRVRRLMMSFRDTSVKNWLDPMAIVAKRKFVNVNTLTKEVVDTNEGPRLEWLPAAHGSWIQCLGGQHRKEAMRLRELGLNTDAEMTEKRIAKLLKARRDEEEKQQGVRDLQQTLENINAVSEDSMVWLVRVYDEDIIGDDQGVKIFLSTNDETARYAVTGEEKLQWQHYEITMALKEHQRGTTIPMVIGSDDWFKDIVKPNMSEQAIKKGISQLFSSARTWEFLTNVLRLSFVGDGNTIRVKELRERLLRKKPKPHNIHDKRAHNTVGGLWMSGFEMLAEDMLFIASSCRWQIFEGDDEEPVKEGDASMETLAGYVSMLRDPEYTMQEYWTALGLYKDAKYVLTQGSKCEEQEIWHPALMLKLDALYIKTVRPVKHEFGLDNSEAWSKAMGKYWKRMEAMCVEWWTSAPHGPSTVDTEQAQQYALAKLRWIKLLRETKQTLDLPWPTRSALEDMYEALFAAGFGVAYVSTRLFLARRGHFQPPGRAPWGSSAPSTLADEPQGARPSSRAQYGPLVEPQGARLLVQRSQTSPQGLARRLRTSTQVLLSRIMDPMADRAMYMNVTDVWDHTSNMQEYVKDPDIMACGSNFPRTLWQWILSHRLELLQLDTMLSKRISLEATRFYNLNLNGWRVAGKLAIDKKTAKFEKETESWIQVLGEDGWTPSDQDALSEIAELLSNHVPKPVKIDKLAARKLSRPPRAVTSSLPKASVAKYECLRFLSLNALEWRNIDGSDRPKELAGLAFYVFIAHKLYVKQTEIAVKTDVGLKLREDFLKFLSDNWKVSHSIEPSVVVEKTRTQWDDPIVARILTDAPPPKRTREEALVVYDHHQAEARWDTYALDLKKFVMMAKAASFARNTPGEPDTVNSEFAAAMDTAIEAAVRNVNRIEFRRHHGPAATYVQPTSTLRLIPHPPIHAVPDPHSYATVAAFQTASPEWHANFVMKRSAYHAMLLKEKQATPSLIVPELSSILPQDIAETELPRPTKTEDGEEADPLQVLADAAKREVSNAFLGLGL</sequence>
<dbReference type="KEGG" id="tvs:TRAVEDRAFT_54502"/>
<dbReference type="GeneID" id="19417404"/>
<dbReference type="Proteomes" id="UP000054317">
    <property type="component" value="Unassembled WGS sequence"/>
</dbReference>
<feature type="compositionally biased region" description="Acidic residues" evidence="1">
    <location>
        <begin position="178"/>
        <end position="190"/>
    </location>
</feature>
<feature type="compositionally biased region" description="Low complexity" evidence="1">
    <location>
        <begin position="25"/>
        <end position="37"/>
    </location>
</feature>
<feature type="region of interest" description="Disordered" evidence="1">
    <location>
        <begin position="790"/>
        <end position="817"/>
    </location>
</feature>
<accession>R7S7H5</accession>
<proteinExistence type="predicted"/>
<reference evidence="3" key="1">
    <citation type="journal article" date="2012" name="Science">
        <title>The Paleozoic origin of enzymatic lignin decomposition reconstructed from 31 fungal genomes.</title>
        <authorList>
            <person name="Floudas D."/>
            <person name="Binder M."/>
            <person name="Riley R."/>
            <person name="Barry K."/>
            <person name="Blanchette R.A."/>
            <person name="Henrissat B."/>
            <person name="Martinez A.T."/>
            <person name="Otillar R."/>
            <person name="Spatafora J.W."/>
            <person name="Yadav J.S."/>
            <person name="Aerts A."/>
            <person name="Benoit I."/>
            <person name="Boyd A."/>
            <person name="Carlson A."/>
            <person name="Copeland A."/>
            <person name="Coutinho P.M."/>
            <person name="de Vries R.P."/>
            <person name="Ferreira P."/>
            <person name="Findley K."/>
            <person name="Foster B."/>
            <person name="Gaskell J."/>
            <person name="Glotzer D."/>
            <person name="Gorecki P."/>
            <person name="Heitman J."/>
            <person name="Hesse C."/>
            <person name="Hori C."/>
            <person name="Igarashi K."/>
            <person name="Jurgens J.A."/>
            <person name="Kallen N."/>
            <person name="Kersten P."/>
            <person name="Kohler A."/>
            <person name="Kuees U."/>
            <person name="Kumar T.K.A."/>
            <person name="Kuo A."/>
            <person name="LaButti K."/>
            <person name="Larrondo L.F."/>
            <person name="Lindquist E."/>
            <person name="Ling A."/>
            <person name="Lombard V."/>
            <person name="Lucas S."/>
            <person name="Lundell T."/>
            <person name="Martin R."/>
            <person name="McLaughlin D.J."/>
            <person name="Morgenstern I."/>
            <person name="Morin E."/>
            <person name="Murat C."/>
            <person name="Nagy L.G."/>
            <person name="Nolan M."/>
            <person name="Ohm R.A."/>
            <person name="Patyshakuliyeva A."/>
            <person name="Rokas A."/>
            <person name="Ruiz-Duenas F.J."/>
            <person name="Sabat G."/>
            <person name="Salamov A."/>
            <person name="Samejima M."/>
            <person name="Schmutz J."/>
            <person name="Slot J.C."/>
            <person name="St John F."/>
            <person name="Stenlid J."/>
            <person name="Sun H."/>
            <person name="Sun S."/>
            <person name="Syed K."/>
            <person name="Tsang A."/>
            <person name="Wiebenga A."/>
            <person name="Young D."/>
            <person name="Pisabarro A."/>
            <person name="Eastwood D.C."/>
            <person name="Martin F."/>
            <person name="Cullen D."/>
            <person name="Grigoriev I.V."/>
            <person name="Hibbett D.S."/>
        </authorList>
    </citation>
    <scope>NUCLEOTIDE SEQUENCE [LARGE SCALE GENOMIC DNA]</scope>
    <source>
        <strain evidence="3">FP-101664</strain>
    </source>
</reference>
<feature type="compositionally biased region" description="Basic residues" evidence="1">
    <location>
        <begin position="197"/>
        <end position="211"/>
    </location>
</feature>
<evidence type="ECO:0000313" key="2">
    <source>
        <dbReference type="EMBL" id="EIW51565.1"/>
    </source>
</evidence>
<keyword evidence="3" id="KW-1185">Reference proteome</keyword>
<dbReference type="RefSeq" id="XP_008045610.1">
    <property type="nucleotide sequence ID" value="XM_008047419.1"/>
</dbReference>
<feature type="compositionally biased region" description="Basic and acidic residues" evidence="1">
    <location>
        <begin position="213"/>
        <end position="228"/>
    </location>
</feature>
<dbReference type="OrthoDB" id="2757153at2759"/>
<feature type="compositionally biased region" description="Acidic residues" evidence="1">
    <location>
        <begin position="229"/>
        <end position="239"/>
    </location>
</feature>
<feature type="compositionally biased region" description="Low complexity" evidence="1">
    <location>
        <begin position="45"/>
        <end position="64"/>
    </location>
</feature>
<gene>
    <name evidence="2" type="ORF">TRAVEDRAFT_54502</name>
</gene>
<organism evidence="2 3">
    <name type="scientific">Trametes versicolor (strain FP-101664)</name>
    <name type="common">White-rot fungus</name>
    <name type="synonym">Coriolus versicolor</name>
    <dbReference type="NCBI Taxonomy" id="717944"/>
    <lineage>
        <taxon>Eukaryota</taxon>
        <taxon>Fungi</taxon>
        <taxon>Dikarya</taxon>
        <taxon>Basidiomycota</taxon>
        <taxon>Agaricomycotina</taxon>
        <taxon>Agaricomycetes</taxon>
        <taxon>Polyporales</taxon>
        <taxon>Polyporaceae</taxon>
        <taxon>Trametes</taxon>
    </lineage>
</organism>
<protein>
    <submittedName>
        <fullName evidence="2">Uncharacterized protein</fullName>
    </submittedName>
</protein>
<dbReference type="EMBL" id="JH711800">
    <property type="protein sequence ID" value="EIW51565.1"/>
    <property type="molecule type" value="Genomic_DNA"/>
</dbReference>
<evidence type="ECO:0000313" key="3">
    <source>
        <dbReference type="Proteomes" id="UP000054317"/>
    </source>
</evidence>
<feature type="compositionally biased region" description="Acidic residues" evidence="1">
    <location>
        <begin position="128"/>
        <end position="138"/>
    </location>
</feature>
<evidence type="ECO:0000256" key="1">
    <source>
        <dbReference type="SAM" id="MobiDB-lite"/>
    </source>
</evidence>
<feature type="region of interest" description="Disordered" evidence="1">
    <location>
        <begin position="1"/>
        <end position="246"/>
    </location>
</feature>